<protein>
    <submittedName>
        <fullName evidence="1">Uncharacterized protein</fullName>
    </submittedName>
</protein>
<organism evidence="1 2">
    <name type="scientific">Hyaloscypha variabilis (strain UAMH 11265 / GT02V1 / F)</name>
    <name type="common">Meliniomyces variabilis</name>
    <dbReference type="NCBI Taxonomy" id="1149755"/>
    <lineage>
        <taxon>Eukaryota</taxon>
        <taxon>Fungi</taxon>
        <taxon>Dikarya</taxon>
        <taxon>Ascomycota</taxon>
        <taxon>Pezizomycotina</taxon>
        <taxon>Leotiomycetes</taxon>
        <taxon>Helotiales</taxon>
        <taxon>Hyaloscyphaceae</taxon>
        <taxon>Hyaloscypha</taxon>
        <taxon>Hyaloscypha variabilis</taxon>
    </lineage>
</organism>
<proteinExistence type="predicted"/>
<dbReference type="OrthoDB" id="10342128at2759"/>
<gene>
    <name evidence="1" type="ORF">L207DRAFT_312008</name>
</gene>
<name>A0A2J6RV98_HYAVF</name>
<accession>A0A2J6RV98</accession>
<evidence type="ECO:0000313" key="2">
    <source>
        <dbReference type="Proteomes" id="UP000235786"/>
    </source>
</evidence>
<reference evidence="1 2" key="1">
    <citation type="submission" date="2016-04" db="EMBL/GenBank/DDBJ databases">
        <title>A degradative enzymes factory behind the ericoid mycorrhizal symbiosis.</title>
        <authorList>
            <consortium name="DOE Joint Genome Institute"/>
            <person name="Martino E."/>
            <person name="Morin E."/>
            <person name="Grelet G."/>
            <person name="Kuo A."/>
            <person name="Kohler A."/>
            <person name="Daghino S."/>
            <person name="Barry K."/>
            <person name="Choi C."/>
            <person name="Cichocki N."/>
            <person name="Clum A."/>
            <person name="Copeland A."/>
            <person name="Hainaut M."/>
            <person name="Haridas S."/>
            <person name="Labutti K."/>
            <person name="Lindquist E."/>
            <person name="Lipzen A."/>
            <person name="Khouja H.-R."/>
            <person name="Murat C."/>
            <person name="Ohm R."/>
            <person name="Olson A."/>
            <person name="Spatafora J."/>
            <person name="Veneault-Fourrey C."/>
            <person name="Henrissat B."/>
            <person name="Grigoriev I."/>
            <person name="Martin F."/>
            <person name="Perotto S."/>
        </authorList>
    </citation>
    <scope>NUCLEOTIDE SEQUENCE [LARGE SCALE GENOMIC DNA]</scope>
    <source>
        <strain evidence="1 2">F</strain>
    </source>
</reference>
<dbReference type="Proteomes" id="UP000235786">
    <property type="component" value="Unassembled WGS sequence"/>
</dbReference>
<dbReference type="EMBL" id="KZ613943">
    <property type="protein sequence ID" value="PMD42441.1"/>
    <property type="molecule type" value="Genomic_DNA"/>
</dbReference>
<sequence>MECFMTPNHAASYPCWTSSVIKKRLALSKQVLLLSARHFYIRRPFPLPQTYLPSSSALLPLLPLHHHSCPLDCMPSGHACRRINRGPFKRSERSLRWPDQQHSLVPACLWTLSSLFRTKAVHSERSTSTWSAASHISCLWTTRAGSNTS</sequence>
<evidence type="ECO:0000313" key="1">
    <source>
        <dbReference type="EMBL" id="PMD42441.1"/>
    </source>
</evidence>
<keyword evidence="2" id="KW-1185">Reference proteome</keyword>
<dbReference type="AlphaFoldDB" id="A0A2J6RV98"/>